<dbReference type="CDD" id="cd02440">
    <property type="entry name" value="AdoMet_MTases"/>
    <property type="match status" value="1"/>
</dbReference>
<reference evidence="2 3" key="1">
    <citation type="submission" date="2020-08" db="EMBL/GenBank/DDBJ databases">
        <title>Functional genomics of gut bacteria from endangered species of beetles.</title>
        <authorList>
            <person name="Carlos-Shanley C."/>
        </authorList>
    </citation>
    <scope>NUCLEOTIDE SEQUENCE [LARGE SCALE GENOMIC DNA]</scope>
    <source>
        <strain evidence="2 3">S00179</strain>
    </source>
</reference>
<gene>
    <name evidence="2" type="ORF">HNP46_002271</name>
</gene>
<protein>
    <submittedName>
        <fullName evidence="2">SAM-dependent methyltransferase</fullName>
    </submittedName>
</protein>
<dbReference type="GO" id="GO:0032259">
    <property type="term" value="P:methylation"/>
    <property type="evidence" value="ECO:0007669"/>
    <property type="project" value="UniProtKB-KW"/>
</dbReference>
<comment type="caution">
    <text evidence="2">The sequence shown here is derived from an EMBL/GenBank/DDBJ whole genome shotgun (WGS) entry which is preliminary data.</text>
</comment>
<dbReference type="RefSeq" id="WP_184588804.1">
    <property type="nucleotide sequence ID" value="NZ_JACHLI010000007.1"/>
</dbReference>
<feature type="domain" description="Methyltransferase type 11" evidence="1">
    <location>
        <begin position="7"/>
        <end position="94"/>
    </location>
</feature>
<dbReference type="InterPro" id="IPR013216">
    <property type="entry name" value="Methyltransf_11"/>
</dbReference>
<dbReference type="InterPro" id="IPR029063">
    <property type="entry name" value="SAM-dependent_MTases_sf"/>
</dbReference>
<keyword evidence="2" id="KW-0489">Methyltransferase</keyword>
<evidence type="ECO:0000313" key="2">
    <source>
        <dbReference type="EMBL" id="MBB4863424.1"/>
    </source>
</evidence>
<sequence>MSIQSVLHVGCGPSRLGDLPALFQTGEWHEVRLDIDEGVEPDIVASMLNMDFVEDCSVDAVFSSHNIEHLYPHEVRTALSEFLRVLKPEGALILKCPDVLSVAQAIVESGSVDSPLYDCSAGPIAALDILYGHRPSMEAGNLFMAHKTAFTSSSLASELFSVGFRRVVIARDILYGLHVVAYGFAVDDDRIQRDLQGVLPVQEALKETTLYVPQN</sequence>
<dbReference type="EMBL" id="JACHLI010000007">
    <property type="protein sequence ID" value="MBB4863424.1"/>
    <property type="molecule type" value="Genomic_DNA"/>
</dbReference>
<dbReference type="AlphaFoldDB" id="A0A7W7KJE6"/>
<keyword evidence="2" id="KW-0808">Transferase</keyword>
<dbReference type="GO" id="GO:0008757">
    <property type="term" value="F:S-adenosylmethionine-dependent methyltransferase activity"/>
    <property type="evidence" value="ECO:0007669"/>
    <property type="project" value="InterPro"/>
</dbReference>
<dbReference type="Proteomes" id="UP000566995">
    <property type="component" value="Unassembled WGS sequence"/>
</dbReference>
<dbReference type="Gene3D" id="3.40.50.150">
    <property type="entry name" value="Vaccinia Virus protein VP39"/>
    <property type="match status" value="1"/>
</dbReference>
<name>A0A7W7KJE6_PSENT</name>
<evidence type="ECO:0000313" key="3">
    <source>
        <dbReference type="Proteomes" id="UP000566995"/>
    </source>
</evidence>
<dbReference type="Pfam" id="PF08241">
    <property type="entry name" value="Methyltransf_11"/>
    <property type="match status" value="1"/>
</dbReference>
<dbReference type="SUPFAM" id="SSF53335">
    <property type="entry name" value="S-adenosyl-L-methionine-dependent methyltransferases"/>
    <property type="match status" value="1"/>
</dbReference>
<organism evidence="2 3">
    <name type="scientific">Pseudomonas nitroreducens</name>
    <dbReference type="NCBI Taxonomy" id="46680"/>
    <lineage>
        <taxon>Bacteria</taxon>
        <taxon>Pseudomonadati</taxon>
        <taxon>Pseudomonadota</taxon>
        <taxon>Gammaproteobacteria</taxon>
        <taxon>Pseudomonadales</taxon>
        <taxon>Pseudomonadaceae</taxon>
        <taxon>Pseudomonas</taxon>
    </lineage>
</organism>
<proteinExistence type="predicted"/>
<accession>A0A7W7KJE6</accession>
<evidence type="ECO:0000259" key="1">
    <source>
        <dbReference type="Pfam" id="PF08241"/>
    </source>
</evidence>